<accession>A0ABM7LH10</accession>
<name>A0ABM7LH10_9PSED</name>
<dbReference type="Proteomes" id="UP001064896">
    <property type="component" value="Chromosome"/>
</dbReference>
<keyword evidence="1" id="KW-0472">Membrane</keyword>
<keyword evidence="1" id="KW-0812">Transmembrane</keyword>
<evidence type="ECO:0000256" key="1">
    <source>
        <dbReference type="SAM" id="Phobius"/>
    </source>
</evidence>
<keyword evidence="3" id="KW-1185">Reference proteome</keyword>
<protein>
    <submittedName>
        <fullName evidence="2">Uncharacterized protein</fullName>
    </submittedName>
</protein>
<organism evidence="2 3">
    <name type="scientific">Pseudomonas solani</name>
    <dbReference type="NCBI Taxonomy" id="2731552"/>
    <lineage>
        <taxon>Bacteria</taxon>
        <taxon>Pseudomonadati</taxon>
        <taxon>Pseudomonadota</taxon>
        <taxon>Gammaproteobacteria</taxon>
        <taxon>Pseudomonadales</taxon>
        <taxon>Pseudomonadaceae</taxon>
        <taxon>Pseudomonas</taxon>
    </lineage>
</organism>
<evidence type="ECO:0000313" key="2">
    <source>
        <dbReference type="EMBL" id="BCD88918.1"/>
    </source>
</evidence>
<reference evidence="2" key="1">
    <citation type="submission" date="2020-05" db="EMBL/GenBank/DDBJ databases">
        <title>Complete genome sequence of Pseudomonas sp. Sm006.</title>
        <authorList>
            <person name="Takeuchi K."/>
            <person name="Someya N."/>
        </authorList>
    </citation>
    <scope>NUCLEOTIDE SEQUENCE</scope>
    <source>
        <strain evidence="2">Sm006</strain>
    </source>
</reference>
<dbReference type="EMBL" id="AP023081">
    <property type="protein sequence ID" value="BCD88918.1"/>
    <property type="molecule type" value="Genomic_DNA"/>
</dbReference>
<gene>
    <name evidence="2" type="ORF">PSm6_53250</name>
</gene>
<sequence length="46" mass="5048">MSRTRNPLGAYRPTLGSHLAFTLSCGLVFLVMYTLLRGPCWSTTAS</sequence>
<feature type="transmembrane region" description="Helical" evidence="1">
    <location>
        <begin position="15"/>
        <end position="36"/>
    </location>
</feature>
<dbReference type="PROSITE" id="PS51257">
    <property type="entry name" value="PROKAR_LIPOPROTEIN"/>
    <property type="match status" value="1"/>
</dbReference>
<keyword evidence="1" id="KW-1133">Transmembrane helix</keyword>
<evidence type="ECO:0000313" key="3">
    <source>
        <dbReference type="Proteomes" id="UP001064896"/>
    </source>
</evidence>
<proteinExistence type="predicted"/>